<keyword evidence="3" id="KW-0813">Transport</keyword>
<feature type="region of interest" description="Disordered" evidence="5">
    <location>
        <begin position="32"/>
        <end position="53"/>
    </location>
</feature>
<feature type="chain" id="PRO_5039211769" evidence="6">
    <location>
        <begin position="26"/>
        <end position="464"/>
    </location>
</feature>
<evidence type="ECO:0000256" key="6">
    <source>
        <dbReference type="SAM" id="SignalP"/>
    </source>
</evidence>
<dbReference type="InterPro" id="IPR050490">
    <property type="entry name" value="Bact_solute-bd_prot1"/>
</dbReference>
<dbReference type="PROSITE" id="PS51257">
    <property type="entry name" value="PROKAR_LIPOPROTEIN"/>
    <property type="match status" value="1"/>
</dbReference>
<dbReference type="GO" id="GO:0030313">
    <property type="term" value="C:cell envelope"/>
    <property type="evidence" value="ECO:0007669"/>
    <property type="project" value="UniProtKB-SubCell"/>
</dbReference>
<gene>
    <name evidence="7" type="ORF">HZI73_03630</name>
</gene>
<evidence type="ECO:0000256" key="1">
    <source>
        <dbReference type="ARBA" id="ARBA00004196"/>
    </source>
</evidence>
<evidence type="ECO:0000256" key="5">
    <source>
        <dbReference type="SAM" id="MobiDB-lite"/>
    </source>
</evidence>
<evidence type="ECO:0000313" key="7">
    <source>
        <dbReference type="EMBL" id="QUI21429.1"/>
    </source>
</evidence>
<comment type="similarity">
    <text evidence="2">Belongs to the bacterial solute-binding protein 1 family.</text>
</comment>
<keyword evidence="8" id="KW-1185">Reference proteome</keyword>
<comment type="subcellular location">
    <subcellularLocation>
        <location evidence="1">Cell envelope</location>
    </subcellularLocation>
</comment>
<dbReference type="Proteomes" id="UP000683246">
    <property type="component" value="Chromosome"/>
</dbReference>
<dbReference type="InterPro" id="IPR006059">
    <property type="entry name" value="SBP"/>
</dbReference>
<evidence type="ECO:0000313" key="8">
    <source>
        <dbReference type="Proteomes" id="UP000683246"/>
    </source>
</evidence>
<sequence length="464" mass="52342">MKKRIVEKKFVLIMSLICVCLTLLAGCGKKEEDTGGEQKQTSNGQTNDDSNKWSGTVKVQLIGNWAMDATTDPITGQKRKGVDVLKDEFEKRYPGATLEFILMGWDSYTQKTQAMLTVGECDVYQAPGIASFAVQGLLEPLQPYIEKDNFDLNTYIKGQVEGWKAMGPDDKDLQIYGLPVLGDTRVIMYDTKIFDDWGVVYLSDNPTLQELEEKAAKMTGKNPKTGDMNYGLSWKGKDSADTMVNIAELKGGSWGEGFKPNELTFNFNSKAFVEASNWLLDMKKYAPEGIVTGQGLEKWGTENNNIAIHLREFPGNVINFDKIEGLEGRYKITKLFINEKEGMGGMFAGSPFVIGENSKNKDLAWEFLKFSSSDFYQQFILEEYQQVPCVNSAFEWESIKSSDNMTVMLDSMQYLWTPRYPYRAGQPRYILTDAVERFMLNDATVEEALADAQKEADDWVKSLN</sequence>
<proteinExistence type="inferred from homology"/>
<dbReference type="Gene3D" id="3.40.190.10">
    <property type="entry name" value="Periplasmic binding protein-like II"/>
    <property type="match status" value="2"/>
</dbReference>
<name>A0A8J8MH09_9FIRM</name>
<evidence type="ECO:0000256" key="4">
    <source>
        <dbReference type="ARBA" id="ARBA00022729"/>
    </source>
</evidence>
<dbReference type="PANTHER" id="PTHR43649">
    <property type="entry name" value="ARABINOSE-BINDING PROTEIN-RELATED"/>
    <property type="match status" value="1"/>
</dbReference>
<dbReference type="RefSeq" id="WP_212696899.1">
    <property type="nucleotide sequence ID" value="NZ_CP058649.1"/>
</dbReference>
<dbReference type="AlphaFoldDB" id="A0A8J8MH09"/>
<evidence type="ECO:0000256" key="2">
    <source>
        <dbReference type="ARBA" id="ARBA00008520"/>
    </source>
</evidence>
<dbReference type="Pfam" id="PF01547">
    <property type="entry name" value="SBP_bac_1"/>
    <property type="match status" value="1"/>
</dbReference>
<dbReference type="PANTHER" id="PTHR43649:SF31">
    <property type="entry name" value="SN-GLYCEROL-3-PHOSPHATE-BINDING PERIPLASMIC PROTEIN UGPB"/>
    <property type="match status" value="1"/>
</dbReference>
<feature type="signal peptide" evidence="6">
    <location>
        <begin position="1"/>
        <end position="25"/>
    </location>
</feature>
<dbReference type="EMBL" id="CP058649">
    <property type="protein sequence ID" value="QUI21429.1"/>
    <property type="molecule type" value="Genomic_DNA"/>
</dbReference>
<dbReference type="KEGG" id="vpy:HZI73_03630"/>
<reference evidence="7" key="1">
    <citation type="submission" date="2020-07" db="EMBL/GenBank/DDBJ databases">
        <title>Vallitalea pronyensis genome.</title>
        <authorList>
            <person name="Postec A."/>
        </authorList>
    </citation>
    <scope>NUCLEOTIDE SEQUENCE</scope>
    <source>
        <strain evidence="7">FatNI3</strain>
    </source>
</reference>
<dbReference type="SUPFAM" id="SSF53850">
    <property type="entry name" value="Periplasmic binding protein-like II"/>
    <property type="match status" value="1"/>
</dbReference>
<protein>
    <submittedName>
        <fullName evidence="7">Extracellular solute-binding protein</fullName>
    </submittedName>
</protein>
<feature type="compositionally biased region" description="Polar residues" evidence="5">
    <location>
        <begin position="37"/>
        <end position="53"/>
    </location>
</feature>
<evidence type="ECO:0000256" key="3">
    <source>
        <dbReference type="ARBA" id="ARBA00022448"/>
    </source>
</evidence>
<accession>A0A8J8MH09</accession>
<keyword evidence="4 6" id="KW-0732">Signal</keyword>
<organism evidence="7 8">
    <name type="scientific">Vallitalea pronyensis</name>
    <dbReference type="NCBI Taxonomy" id="1348613"/>
    <lineage>
        <taxon>Bacteria</taxon>
        <taxon>Bacillati</taxon>
        <taxon>Bacillota</taxon>
        <taxon>Clostridia</taxon>
        <taxon>Lachnospirales</taxon>
        <taxon>Vallitaleaceae</taxon>
        <taxon>Vallitalea</taxon>
    </lineage>
</organism>